<evidence type="ECO:0000256" key="3">
    <source>
        <dbReference type="ARBA" id="ARBA00022692"/>
    </source>
</evidence>
<dbReference type="Pfam" id="PF13567">
    <property type="entry name" value="DUF4131"/>
    <property type="match status" value="1"/>
</dbReference>
<feature type="transmembrane region" description="Helical" evidence="6">
    <location>
        <begin position="468"/>
        <end position="489"/>
    </location>
</feature>
<evidence type="ECO:0000259" key="7">
    <source>
        <dbReference type="Pfam" id="PF03772"/>
    </source>
</evidence>
<evidence type="ECO:0000256" key="1">
    <source>
        <dbReference type="ARBA" id="ARBA00004651"/>
    </source>
</evidence>
<evidence type="ECO:0000256" key="4">
    <source>
        <dbReference type="ARBA" id="ARBA00022989"/>
    </source>
</evidence>
<evidence type="ECO:0000313" key="9">
    <source>
        <dbReference type="EMBL" id="SNT75822.1"/>
    </source>
</evidence>
<dbReference type="InterPro" id="IPR025405">
    <property type="entry name" value="DUF4131"/>
</dbReference>
<dbReference type="AlphaFoldDB" id="A0A239Q0U9"/>
<feature type="transmembrane region" description="Helical" evidence="6">
    <location>
        <begin position="291"/>
        <end position="317"/>
    </location>
</feature>
<feature type="transmembrane region" description="Helical" evidence="6">
    <location>
        <begin position="395"/>
        <end position="413"/>
    </location>
</feature>
<accession>A0A239Q0U9</accession>
<dbReference type="Proteomes" id="UP000198346">
    <property type="component" value="Unassembled WGS sequence"/>
</dbReference>
<keyword evidence="10" id="KW-1185">Reference proteome</keyword>
<feature type="domain" description="ComEC/Rec2-related protein" evidence="7">
    <location>
        <begin position="269"/>
        <end position="546"/>
    </location>
</feature>
<gene>
    <name evidence="9" type="ORF">SAMN06297382_2921</name>
</gene>
<keyword evidence="2" id="KW-1003">Cell membrane</keyword>
<evidence type="ECO:0000259" key="8">
    <source>
        <dbReference type="Pfam" id="PF13567"/>
    </source>
</evidence>
<dbReference type="InterPro" id="IPR004477">
    <property type="entry name" value="ComEC_N"/>
</dbReference>
<evidence type="ECO:0000256" key="2">
    <source>
        <dbReference type="ARBA" id="ARBA00022475"/>
    </source>
</evidence>
<protein>
    <submittedName>
        <fullName evidence="9">Competence protein ComEC</fullName>
    </submittedName>
</protein>
<sequence length="724" mass="75861">MDETGSAPGSAREVWRRAARDRTRRFSKLAAAAGAAIGRWSAAEAGRLALWAPVAIGSGAAFYFSLRVEPPGFSGVLLLAAAVLAARAFSGDWRRAVAAGIALAALGFLAADLRAALVAAPPFERALTPREVTGRLVSVEESAASRRFVIAVDSIARLPPGATPARVRVSWRGREFEALPGERIRLRAGLNPPPPPAAPGAFDFARHLYFQRIGAVGYAVTAPERLDAEETPFAGRLRARVETARLALARRIVAAAPGEGGAIVAAVATGKREAIPEAAERALQRSGLAHLLAISGLHMGLATGLVFFAVRLALAAVEPAALRHPIKKWAAAAALAAGVGYLILSGGGWSARRAFIMTSIVFLAILADRRALSLRNVAIAASVILLTTPEAVMHPGFQMSFAAATALIAAYEWASRRADPSRSFAFDARARRYVVGIAATDAIAATATAPFALYHFNYAAIYSLPANLAAMPLMAFWIMPFALTALALAPLGLDGWAWRAAAQGVDWILAVARAVSSQPGAVAFTPQWPPAALGALTLGGLWLCLQSAPWRLAGLAAIPLAGVMIALSPPPDLFVAGSGENLAVRVKDDTDGPMLAAFDPRKDRFALDLWKEAAGLDPEAAPTGRLREVGRCGPEGCVAVLRGARLAVSTDPLGLAEDCARADLVVALYFLDGANGRACAARLVDRGAVWREGAHAVWIGRDGAIRIRTVAEMRGKRPWTGAGG</sequence>
<dbReference type="RefSeq" id="WP_143266035.1">
    <property type="nucleotide sequence ID" value="NZ_FZQA01000010.1"/>
</dbReference>
<organism evidence="9 10">
    <name type="scientific">Amphiplicatus metriothermophilus</name>
    <dbReference type="NCBI Taxonomy" id="1519374"/>
    <lineage>
        <taxon>Bacteria</taxon>
        <taxon>Pseudomonadati</taxon>
        <taxon>Pseudomonadota</taxon>
        <taxon>Alphaproteobacteria</taxon>
        <taxon>Parvularculales</taxon>
        <taxon>Parvularculaceae</taxon>
        <taxon>Amphiplicatus</taxon>
    </lineage>
</organism>
<dbReference type="Pfam" id="PF03772">
    <property type="entry name" value="Competence"/>
    <property type="match status" value="1"/>
</dbReference>
<keyword evidence="4 6" id="KW-1133">Transmembrane helix</keyword>
<keyword evidence="5 6" id="KW-0472">Membrane</keyword>
<dbReference type="NCBIfam" id="TIGR00360">
    <property type="entry name" value="ComEC_N-term"/>
    <property type="match status" value="1"/>
</dbReference>
<dbReference type="OrthoDB" id="9790149at2"/>
<evidence type="ECO:0000313" key="10">
    <source>
        <dbReference type="Proteomes" id="UP000198346"/>
    </source>
</evidence>
<evidence type="ECO:0000256" key="5">
    <source>
        <dbReference type="ARBA" id="ARBA00023136"/>
    </source>
</evidence>
<feature type="transmembrane region" description="Helical" evidence="6">
    <location>
        <begin position="73"/>
        <end position="90"/>
    </location>
</feature>
<feature type="transmembrane region" description="Helical" evidence="6">
    <location>
        <begin position="372"/>
        <end position="389"/>
    </location>
</feature>
<dbReference type="PANTHER" id="PTHR30619">
    <property type="entry name" value="DNA INTERNALIZATION/COMPETENCE PROTEIN COMEC/REC2"/>
    <property type="match status" value="1"/>
</dbReference>
<proteinExistence type="predicted"/>
<dbReference type="InterPro" id="IPR052159">
    <property type="entry name" value="Competence_DNA_uptake"/>
</dbReference>
<dbReference type="GO" id="GO:0005886">
    <property type="term" value="C:plasma membrane"/>
    <property type="evidence" value="ECO:0007669"/>
    <property type="project" value="UniProtKB-SubCell"/>
</dbReference>
<dbReference type="PANTHER" id="PTHR30619:SF1">
    <property type="entry name" value="RECOMBINATION PROTEIN 2"/>
    <property type="match status" value="1"/>
</dbReference>
<feature type="transmembrane region" description="Helical" evidence="6">
    <location>
        <begin position="433"/>
        <end position="456"/>
    </location>
</feature>
<feature type="domain" description="DUF4131" evidence="8">
    <location>
        <begin position="73"/>
        <end position="221"/>
    </location>
</feature>
<comment type="subcellular location">
    <subcellularLocation>
        <location evidence="1">Cell membrane</location>
        <topology evidence="1">Multi-pass membrane protein</topology>
    </subcellularLocation>
</comment>
<keyword evidence="3 6" id="KW-0812">Transmembrane</keyword>
<feature type="transmembrane region" description="Helical" evidence="6">
    <location>
        <begin position="329"/>
        <end position="351"/>
    </location>
</feature>
<dbReference type="EMBL" id="FZQA01000010">
    <property type="protein sequence ID" value="SNT75822.1"/>
    <property type="molecule type" value="Genomic_DNA"/>
</dbReference>
<feature type="transmembrane region" description="Helical" evidence="6">
    <location>
        <begin position="48"/>
        <end position="66"/>
    </location>
</feature>
<feature type="transmembrane region" description="Helical" evidence="6">
    <location>
        <begin position="96"/>
        <end position="120"/>
    </location>
</feature>
<evidence type="ECO:0000256" key="6">
    <source>
        <dbReference type="SAM" id="Phobius"/>
    </source>
</evidence>
<reference evidence="9 10" key="1">
    <citation type="submission" date="2017-07" db="EMBL/GenBank/DDBJ databases">
        <authorList>
            <person name="Sun Z.S."/>
            <person name="Albrecht U."/>
            <person name="Echele G."/>
            <person name="Lee C.C."/>
        </authorList>
    </citation>
    <scope>NUCLEOTIDE SEQUENCE [LARGE SCALE GENOMIC DNA]</scope>
    <source>
        <strain evidence="9 10">CGMCC 1.12710</strain>
    </source>
</reference>
<name>A0A239Q0U9_9PROT</name>